<accession>A0A7Z0C1Y2</accession>
<evidence type="ECO:0000256" key="6">
    <source>
        <dbReference type="SAM" id="Phobius"/>
    </source>
</evidence>
<evidence type="ECO:0000256" key="3">
    <source>
        <dbReference type="ARBA" id="ARBA00022692"/>
    </source>
</evidence>
<dbReference type="Pfam" id="PF01810">
    <property type="entry name" value="LysE"/>
    <property type="match status" value="1"/>
</dbReference>
<evidence type="ECO:0000256" key="4">
    <source>
        <dbReference type="ARBA" id="ARBA00022989"/>
    </source>
</evidence>
<dbReference type="AlphaFoldDB" id="A0A7Z0C1Y2"/>
<gene>
    <name evidence="7" type="ORF">BKA05_000222</name>
</gene>
<evidence type="ECO:0000313" key="7">
    <source>
        <dbReference type="EMBL" id="NYI08707.1"/>
    </source>
</evidence>
<feature type="transmembrane region" description="Helical" evidence="6">
    <location>
        <begin position="147"/>
        <end position="171"/>
    </location>
</feature>
<dbReference type="RefSeq" id="WP_179529784.1">
    <property type="nucleotide sequence ID" value="NZ_BAAAPP010000002.1"/>
</dbReference>
<keyword evidence="3 6" id="KW-0812">Transmembrane</keyword>
<keyword evidence="2" id="KW-1003">Cell membrane</keyword>
<evidence type="ECO:0000256" key="1">
    <source>
        <dbReference type="ARBA" id="ARBA00004651"/>
    </source>
</evidence>
<evidence type="ECO:0000313" key="8">
    <source>
        <dbReference type="Proteomes" id="UP000537326"/>
    </source>
</evidence>
<feature type="transmembrane region" description="Helical" evidence="6">
    <location>
        <begin position="6"/>
        <end position="29"/>
    </location>
</feature>
<comment type="subcellular location">
    <subcellularLocation>
        <location evidence="1">Cell membrane</location>
        <topology evidence="1">Multi-pass membrane protein</topology>
    </subcellularLocation>
</comment>
<keyword evidence="4 6" id="KW-1133">Transmembrane helix</keyword>
<feature type="transmembrane region" description="Helical" evidence="6">
    <location>
        <begin position="73"/>
        <end position="91"/>
    </location>
</feature>
<organism evidence="7 8">
    <name type="scientific">Nocardioides marinus</name>
    <dbReference type="NCBI Taxonomy" id="374514"/>
    <lineage>
        <taxon>Bacteria</taxon>
        <taxon>Bacillati</taxon>
        <taxon>Actinomycetota</taxon>
        <taxon>Actinomycetes</taxon>
        <taxon>Propionibacteriales</taxon>
        <taxon>Nocardioidaceae</taxon>
        <taxon>Nocardioides</taxon>
    </lineage>
</organism>
<feature type="transmembrane region" description="Helical" evidence="6">
    <location>
        <begin position="183"/>
        <end position="202"/>
    </location>
</feature>
<keyword evidence="5 6" id="KW-0472">Membrane</keyword>
<dbReference type="GO" id="GO:0005886">
    <property type="term" value="C:plasma membrane"/>
    <property type="evidence" value="ECO:0007669"/>
    <property type="project" value="UniProtKB-SubCell"/>
</dbReference>
<feature type="transmembrane region" description="Helical" evidence="6">
    <location>
        <begin position="112"/>
        <end position="135"/>
    </location>
</feature>
<dbReference type="EMBL" id="JACBZI010000001">
    <property type="protein sequence ID" value="NYI08707.1"/>
    <property type="molecule type" value="Genomic_DNA"/>
</dbReference>
<evidence type="ECO:0000256" key="5">
    <source>
        <dbReference type="ARBA" id="ARBA00023136"/>
    </source>
</evidence>
<protein>
    <submittedName>
        <fullName evidence="7">Arginine exporter protein ArgO</fullName>
    </submittedName>
</protein>
<name>A0A7Z0C1Y2_9ACTN</name>
<keyword evidence="8" id="KW-1185">Reference proteome</keyword>
<reference evidence="7 8" key="1">
    <citation type="submission" date="2020-07" db="EMBL/GenBank/DDBJ databases">
        <title>Sequencing the genomes of 1000 actinobacteria strains.</title>
        <authorList>
            <person name="Klenk H.-P."/>
        </authorList>
    </citation>
    <scope>NUCLEOTIDE SEQUENCE [LARGE SCALE GENOMIC DNA]</scope>
    <source>
        <strain evidence="7 8">DSM 18248</strain>
    </source>
</reference>
<dbReference type="Proteomes" id="UP000537326">
    <property type="component" value="Unassembled WGS sequence"/>
</dbReference>
<sequence>MLEVVVSGLVTGLAIAVPIGAVGAFLVTLTARTSWRVGSAAALGVATVDGVYAAAAVLGGAALAGLLAPVADALRVVSGLVLLGIAALTALHAWSRRSSPARSGRVVGPRAAYLLFVGITAVNPTTVVYFAAVVLGNRDLVDGPVEGLVFVAAAFAASALWQLGLALAGAGLGRTITGPRGRLVTGLVSAVVVAGLAVRTILG</sequence>
<proteinExistence type="predicted"/>
<feature type="transmembrane region" description="Helical" evidence="6">
    <location>
        <begin position="41"/>
        <end position="67"/>
    </location>
</feature>
<evidence type="ECO:0000256" key="2">
    <source>
        <dbReference type="ARBA" id="ARBA00022475"/>
    </source>
</evidence>
<dbReference type="GO" id="GO:0006865">
    <property type="term" value="P:amino acid transport"/>
    <property type="evidence" value="ECO:0007669"/>
    <property type="project" value="InterPro"/>
</dbReference>
<dbReference type="InterPro" id="IPR001123">
    <property type="entry name" value="LeuE-type"/>
</dbReference>
<comment type="caution">
    <text evidence="7">The sequence shown here is derived from an EMBL/GenBank/DDBJ whole genome shotgun (WGS) entry which is preliminary data.</text>
</comment>